<evidence type="ECO:0000313" key="3">
    <source>
        <dbReference type="Proteomes" id="UP000198963"/>
    </source>
</evidence>
<feature type="transmembrane region" description="Helical" evidence="1">
    <location>
        <begin position="82"/>
        <end position="99"/>
    </location>
</feature>
<reference evidence="2 3" key="1">
    <citation type="submission" date="2016-10" db="EMBL/GenBank/DDBJ databases">
        <authorList>
            <person name="Varghese N."/>
            <person name="Submissions S."/>
        </authorList>
    </citation>
    <scope>NUCLEOTIDE SEQUENCE [LARGE SCALE GENOMIC DNA]</scope>
    <source>
        <strain evidence="2 3">RHA_55</strain>
    </source>
</reference>
<dbReference type="EMBL" id="LT629774">
    <property type="protein sequence ID" value="SDS58627.1"/>
    <property type="molecule type" value="Genomic_DNA"/>
</dbReference>
<dbReference type="AlphaFoldDB" id="A0A1H1TEB1"/>
<sequence>MKEFILKGISFVFHPLIMPLLGILFYFSKTPRYIPEPVRNAKIFSIVILTIILPILLFFLLKTINKVNSIYLKSTKERLIPLFINCVITLLILIRVLPPEEIIELYYFFVGILLSTLTCFILAVFKIKASIHMIAASGFFMFAVAISMHYHININGTIALMMVILGAIATSRLHLKAHTSQELIVGIITGLVPQSILLHYWL</sequence>
<evidence type="ECO:0000313" key="2">
    <source>
        <dbReference type="EMBL" id="SDS58627.1"/>
    </source>
</evidence>
<feature type="transmembrane region" description="Helical" evidence="1">
    <location>
        <begin position="9"/>
        <end position="28"/>
    </location>
</feature>
<accession>A0A1H1TEB1</accession>
<keyword evidence="1" id="KW-1133">Transmembrane helix</keyword>
<proteinExistence type="predicted"/>
<keyword evidence="3" id="KW-1185">Reference proteome</keyword>
<dbReference type="Proteomes" id="UP000198963">
    <property type="component" value="Chromosome I"/>
</dbReference>
<feature type="transmembrane region" description="Helical" evidence="1">
    <location>
        <begin position="182"/>
        <end position="201"/>
    </location>
</feature>
<evidence type="ECO:0008006" key="4">
    <source>
        <dbReference type="Google" id="ProtNLM"/>
    </source>
</evidence>
<protein>
    <recommendedName>
        <fullName evidence="4">PAP2 superfamily protein</fullName>
    </recommendedName>
</protein>
<name>A0A1H1TEB1_9FLAO</name>
<gene>
    <name evidence="2" type="ORF">SAMN04489797_1927</name>
</gene>
<organism evidence="2 3">
    <name type="scientific">Winogradskyella sediminis</name>
    <dbReference type="NCBI Taxonomy" id="1382466"/>
    <lineage>
        <taxon>Bacteria</taxon>
        <taxon>Pseudomonadati</taxon>
        <taxon>Bacteroidota</taxon>
        <taxon>Flavobacteriia</taxon>
        <taxon>Flavobacteriales</taxon>
        <taxon>Flavobacteriaceae</taxon>
        <taxon>Winogradskyella</taxon>
    </lineage>
</organism>
<evidence type="ECO:0000256" key="1">
    <source>
        <dbReference type="SAM" id="Phobius"/>
    </source>
</evidence>
<keyword evidence="1" id="KW-0812">Transmembrane</keyword>
<keyword evidence="1" id="KW-0472">Membrane</keyword>
<feature type="transmembrane region" description="Helical" evidence="1">
    <location>
        <begin position="43"/>
        <end position="61"/>
    </location>
</feature>
<feature type="transmembrane region" description="Helical" evidence="1">
    <location>
        <begin position="105"/>
        <end position="125"/>
    </location>
</feature>
<dbReference type="STRING" id="1249933.SAMN04489797_1927"/>
<feature type="transmembrane region" description="Helical" evidence="1">
    <location>
        <begin position="132"/>
        <end position="152"/>
    </location>
</feature>
<feature type="transmembrane region" description="Helical" evidence="1">
    <location>
        <begin position="158"/>
        <end position="175"/>
    </location>
</feature>
<dbReference type="RefSeq" id="WP_092446501.1">
    <property type="nucleotide sequence ID" value="NZ_JBLXAG010000001.1"/>
</dbReference>